<sequence length="914" mass="97179">MAPRKRAKPNPVQQSAPTTQSSDTADQITSPAASTPPQSIPPSLKTHGSGDRASSSGPGSKQVNKTRSWYGSLSKKSAASTQVARETILGGTSKPMATADFTRFDTKKPSDMSGDEAPTPAPSSLSKSHDSGVGFASDGTRGLKTPSSKTVVKPANGQAEAKTTAKSEDVVMETEDNGKEQEETPPAKSATDQSTGPTVPTASAATTTRPTSTWLGGWWGSSQPPAPASAPASQMDVAEEPATQATLAGSQVPENATQEPAPRDPPEQQSPDIAEQTEAQNQAHAATGGGYGSWIWGWGAGKSVPTSQPAKTASDSTTDQSTAEVPKTDSTSDSAKEPEDTIMQGAPPIEETPAPSGSTTSDPAPKTGSTWAFWSRQSGPTSGKKSAEDSDEGQLAVMGESSEHRPKRAKSMEFKGSPPKETPIKSGKKEEPAKDLSIKSDKTGKKEELAKASASPPGKAASIRRSKRDRPESMEIDDTTPIRPGTPKAVEAPAKGAAQKTPASSTKTTAPNLVLPSFNGTYKLKENPSIVKQITRILLRGSQAPSNKHVYISKDLPKIKKAIAIGVHGLFPANYLRTVIGQPTGTSIKFANHTADAIKRWADKHGCGDCEIEKVALEGEGKIGERVENLWNLLLNWIDQIRSAELILIGCHSQGVPVSIMLLAKLIEMGVVNKARVGVCAMAGVSLGPFPDYRTSMGYLMGSAGELWAFGDPRSEVSQRLEAAMKVCLGYGVRITLVGSIDDQLVPMESAVYAPVHHPYIFRAAFIDGRIHAPDFIAHLVGFALKLRNLGVSDHGLIRELSTPLAGSLYSGEGHSRLYDDEQVYDLAVSHALETTDVPGANPAAEMSRMGGALVNPNPYHLPWIMRGLLEEDFVKSELGEETRELVRQFDDWKPVTKALKDVKYRLEAVRSKL</sequence>
<accession>A0A090CT90</accession>
<dbReference type="FunCoup" id="A0A090CT90">
    <property type="interactions" value="68"/>
</dbReference>
<feature type="region of interest" description="Disordered" evidence="1">
    <location>
        <begin position="1"/>
        <end position="509"/>
    </location>
</feature>
<reference evidence="3 4" key="1">
    <citation type="journal article" date="2008" name="Genome Biol.">
        <title>The genome sequence of the model ascomycete fungus Podospora anserina.</title>
        <authorList>
            <person name="Espagne E."/>
            <person name="Lespinet O."/>
            <person name="Malagnac F."/>
            <person name="Da Silva C."/>
            <person name="Jaillon O."/>
            <person name="Porcel B.M."/>
            <person name="Couloux A."/>
            <person name="Aury J.-M."/>
            <person name="Segurens B."/>
            <person name="Poulain J."/>
            <person name="Anthouard V."/>
            <person name="Grossetete S."/>
            <person name="Khalili H."/>
            <person name="Coppin E."/>
            <person name="Dequard-Chablat M."/>
            <person name="Picard M."/>
            <person name="Contamine V."/>
            <person name="Arnaise S."/>
            <person name="Bourdais A."/>
            <person name="Berteaux-Lecellier V."/>
            <person name="Gautheret D."/>
            <person name="de Vries R.P."/>
            <person name="Battaglia E."/>
            <person name="Coutinho P.M."/>
            <person name="Danchin E.G.J."/>
            <person name="Henrissat B."/>
            <person name="El Khoury R."/>
            <person name="Sainsard-Chanet A."/>
            <person name="Boivin A."/>
            <person name="Pinan-Lucarre B."/>
            <person name="Sellem C.H."/>
            <person name="Debuchy R."/>
            <person name="Wincker P."/>
            <person name="Weissenbach J."/>
            <person name="Silar P."/>
        </authorList>
    </citation>
    <scope>NUCLEOTIDE SEQUENCE [LARGE SCALE GENOMIC DNA]</scope>
    <source>
        <strain evidence="4">S / ATCC MYA-4624 / DSM 980 / FGSC 10383</strain>
    </source>
</reference>
<feature type="compositionally biased region" description="Polar residues" evidence="1">
    <location>
        <begin position="11"/>
        <end position="37"/>
    </location>
</feature>
<feature type="compositionally biased region" description="Polar residues" evidence="1">
    <location>
        <begin position="267"/>
        <end position="284"/>
    </location>
</feature>
<evidence type="ECO:0000259" key="2">
    <source>
        <dbReference type="Pfam" id="PF26147"/>
    </source>
</evidence>
<dbReference type="InParanoid" id="A0A090CT90"/>
<feature type="compositionally biased region" description="Low complexity" evidence="1">
    <location>
        <begin position="451"/>
        <end position="461"/>
    </location>
</feature>
<feature type="compositionally biased region" description="Low complexity" evidence="1">
    <location>
        <begin position="194"/>
        <end position="213"/>
    </location>
</feature>
<dbReference type="InterPro" id="IPR058933">
    <property type="entry name" value="YMC020W-like_ab_hydrolase"/>
</dbReference>
<proteinExistence type="predicted"/>
<name>A0A090CT90_PODAN</name>
<feature type="compositionally biased region" description="Basic and acidic residues" evidence="1">
    <location>
        <begin position="427"/>
        <end position="450"/>
    </location>
</feature>
<feature type="compositionally biased region" description="Polar residues" evidence="1">
    <location>
        <begin position="243"/>
        <end position="258"/>
    </location>
</feature>
<feature type="compositionally biased region" description="Low complexity" evidence="1">
    <location>
        <begin position="312"/>
        <end position="323"/>
    </location>
</feature>
<organism evidence="3 4">
    <name type="scientific">Podospora anserina (strain S / ATCC MYA-4624 / DSM 980 / FGSC 10383)</name>
    <name type="common">Pleurage anserina</name>
    <dbReference type="NCBI Taxonomy" id="515849"/>
    <lineage>
        <taxon>Eukaryota</taxon>
        <taxon>Fungi</taxon>
        <taxon>Dikarya</taxon>
        <taxon>Ascomycota</taxon>
        <taxon>Pezizomycotina</taxon>
        <taxon>Sordariomycetes</taxon>
        <taxon>Sordariomycetidae</taxon>
        <taxon>Sordariales</taxon>
        <taxon>Podosporaceae</taxon>
        <taxon>Podospora</taxon>
        <taxon>Podospora anserina</taxon>
    </lineage>
</organism>
<dbReference type="AlphaFoldDB" id="A0A090CT90"/>
<evidence type="ECO:0000313" key="3">
    <source>
        <dbReference type="EMBL" id="CDP32135.1"/>
    </source>
</evidence>
<dbReference type="Pfam" id="PF26147">
    <property type="entry name" value="AB_HYDROLASE_YMC0-YMC35"/>
    <property type="match status" value="1"/>
</dbReference>
<feature type="domain" description="YMC020W-like alpha/beta hydrolase" evidence="2">
    <location>
        <begin position="515"/>
        <end position="873"/>
    </location>
</feature>
<keyword evidence="4" id="KW-1185">Reference proteome</keyword>
<evidence type="ECO:0000313" key="4">
    <source>
        <dbReference type="Proteomes" id="UP000001197"/>
    </source>
</evidence>
<protein>
    <recommendedName>
        <fullName evidence="2">YMC020W-like alpha/beta hydrolase domain-containing protein</fullName>
    </recommendedName>
</protein>
<reference evidence="4" key="2">
    <citation type="journal article" date="2014" name="Genetics">
        <title>Maintaining two mating types: Structure of the mating type locus and its role in heterokaryosis in Podospora anserina.</title>
        <authorList>
            <person name="Grognet P."/>
            <person name="Bidard F."/>
            <person name="Kuchly C."/>
            <person name="Tong L.C.H."/>
            <person name="Coppin E."/>
            <person name="Benkhali J.A."/>
            <person name="Couloux A."/>
            <person name="Wincker P."/>
            <person name="Debuchy R."/>
            <person name="Silar P."/>
        </authorList>
    </citation>
    <scope>GENOME REANNOTATION</scope>
    <source>
        <strain evidence="4">S / ATCC MYA-4624 / DSM 980 / FGSC 10383</strain>
    </source>
</reference>
<dbReference type="Proteomes" id="UP000001197">
    <property type="component" value="Chromosome 7"/>
</dbReference>
<dbReference type="EMBL" id="FO904942">
    <property type="protein sequence ID" value="CDP32135.1"/>
    <property type="molecule type" value="Genomic_DNA"/>
</dbReference>
<feature type="compositionally biased region" description="Polar residues" evidence="1">
    <location>
        <begin position="355"/>
        <end position="384"/>
    </location>
</feature>
<evidence type="ECO:0000256" key="1">
    <source>
        <dbReference type="SAM" id="MobiDB-lite"/>
    </source>
</evidence>
<dbReference type="PANTHER" id="PTHR47349">
    <property type="entry name" value="CHROMOSOME 8, WHOLE GENOME SHOTGUN SEQUENCE"/>
    <property type="match status" value="1"/>
</dbReference>
<dbReference type="InterPro" id="IPR058934">
    <property type="entry name" value="YMC020W-like"/>
</dbReference>
<dbReference type="PANTHER" id="PTHR47349:SF1">
    <property type="entry name" value="AER328WP"/>
    <property type="match status" value="1"/>
</dbReference>
<dbReference type="eggNOG" id="ENOG502QR2T">
    <property type="taxonomic scope" value="Eukaryota"/>
</dbReference>
<feature type="compositionally biased region" description="Polar residues" evidence="1">
    <location>
        <begin position="52"/>
        <end position="84"/>
    </location>
</feature>